<dbReference type="EMBL" id="NRRL01000004">
    <property type="protein sequence ID" value="MBK1667148.1"/>
    <property type="molecule type" value="Genomic_DNA"/>
</dbReference>
<gene>
    <name evidence="1" type="primary">vasA</name>
    <name evidence="1" type="ORF">CKO28_03700</name>
</gene>
<evidence type="ECO:0000313" key="2">
    <source>
        <dbReference type="Proteomes" id="UP001296873"/>
    </source>
</evidence>
<dbReference type="PANTHER" id="PTHR35370">
    <property type="entry name" value="CYTOPLASMIC PROTEIN-RELATED-RELATED"/>
    <property type="match status" value="1"/>
</dbReference>
<protein>
    <submittedName>
        <fullName evidence="1">Type VI secretion system ImpG/VasA family protein</fullName>
    </submittedName>
</protein>
<dbReference type="PANTHER" id="PTHR35370:SF1">
    <property type="entry name" value="TYPE VI SECRETION SYSTEM COMPONENT TSSF1"/>
    <property type="match status" value="1"/>
</dbReference>
<dbReference type="RefSeq" id="WP_200339210.1">
    <property type="nucleotide sequence ID" value="NZ_NRRL01000004.1"/>
</dbReference>
<dbReference type="Proteomes" id="UP001296873">
    <property type="component" value="Unassembled WGS sequence"/>
</dbReference>
<accession>A0ABS1DBQ5</accession>
<name>A0ABS1DBQ5_9PROT</name>
<comment type="caution">
    <text evidence="1">The sequence shown here is derived from an EMBL/GenBank/DDBJ whole genome shotgun (WGS) entry which is preliminary data.</text>
</comment>
<dbReference type="PIRSF" id="PIRSF028304">
    <property type="entry name" value="UCP028304"/>
    <property type="match status" value="1"/>
</dbReference>
<evidence type="ECO:0000313" key="1">
    <source>
        <dbReference type="EMBL" id="MBK1667148.1"/>
    </source>
</evidence>
<organism evidence="1 2">
    <name type="scientific">Rhodovibrio sodomensis</name>
    <dbReference type="NCBI Taxonomy" id="1088"/>
    <lineage>
        <taxon>Bacteria</taxon>
        <taxon>Pseudomonadati</taxon>
        <taxon>Pseudomonadota</taxon>
        <taxon>Alphaproteobacteria</taxon>
        <taxon>Rhodospirillales</taxon>
        <taxon>Rhodovibrionaceae</taxon>
        <taxon>Rhodovibrio</taxon>
    </lineage>
</organism>
<proteinExistence type="predicted"/>
<dbReference type="InterPro" id="IPR010272">
    <property type="entry name" value="T6SS_TssF"/>
</dbReference>
<sequence>MRDDPQDLLLEYYLRELDYLRQSGAEFARRHPRLAERLEIGALEESPDPHVERLLEGVAFLTGRIQYNLDREFPQIPSALLEILYPQLAAPVPSVSTACFPVDGKKVKQSTGFTVPRHTQLTARGRQGEVCYLRTAADLTLWPIEVVWAGFRPASDFPAMARVPQVASVLQVRLRALAKNSFDALEVDRLRLHLSGDVANAARLHELLTLGDTAGLAMAAEGDLRARREVGVEAAGFAEAEALLPGPRHGHPGYRLLQEYFTFPQKFLYVDVVGLSRVDCGQTLDLLLPLARRPDARTRVDAATVKLGCVPVINLFPKTTDPIRISPQQLEYRLSPDKRYERVTEIHTIQKVCSASGKEAGVRELTPFFSFDHARASSQRAFWYARRAPATQADLPGTEMLLSFLDLDFDPEDPTEPSAYAYTLCTNRDLAEKLPAGTRLFIEQDMPVADGGIHLLQRPTSQAPATLAGQALWRLVSHLSLNYLSLGGPEGLTAFKEVLRLYAGHQHAGTQAQIDGLTAMATEDTMRPIGFDAWRGFVRGTRITLTLDEAAFQRVGASAYLFASVLERFFGLYASANSFTELVIKRAATDREWTRWPPRAGDRALL</sequence>
<dbReference type="NCBIfam" id="TIGR03359">
    <property type="entry name" value="VI_chp_6"/>
    <property type="match status" value="1"/>
</dbReference>
<dbReference type="Pfam" id="PF05947">
    <property type="entry name" value="T6SS_TssF"/>
    <property type="match status" value="1"/>
</dbReference>
<keyword evidence="2" id="KW-1185">Reference proteome</keyword>
<reference evidence="1 2" key="1">
    <citation type="journal article" date="2020" name="Microorganisms">
        <title>Osmotic Adaptation and Compatible Solute Biosynthesis of Phototrophic Bacteria as Revealed from Genome Analyses.</title>
        <authorList>
            <person name="Imhoff J.F."/>
            <person name="Rahn T."/>
            <person name="Kunzel S."/>
            <person name="Keller A."/>
            <person name="Neulinger S.C."/>
        </authorList>
    </citation>
    <scope>NUCLEOTIDE SEQUENCE [LARGE SCALE GENOMIC DNA]</scope>
    <source>
        <strain evidence="1 2">DSM 9895</strain>
    </source>
</reference>